<evidence type="ECO:0000259" key="5">
    <source>
        <dbReference type="PROSITE" id="PS01124"/>
    </source>
</evidence>
<name>A0A7W5B0G4_9BACL</name>
<dbReference type="Pfam" id="PF17853">
    <property type="entry name" value="GGDEF_2"/>
    <property type="match status" value="1"/>
</dbReference>
<dbReference type="InterPro" id="IPR018062">
    <property type="entry name" value="HTH_AraC-typ_CS"/>
</dbReference>
<dbReference type="SUPFAM" id="SSF52172">
    <property type="entry name" value="CheY-like"/>
    <property type="match status" value="1"/>
</dbReference>
<evidence type="ECO:0000256" key="4">
    <source>
        <dbReference type="PROSITE-ProRule" id="PRU00169"/>
    </source>
</evidence>
<keyword evidence="3" id="KW-0804">Transcription</keyword>
<keyword evidence="4" id="KW-0597">Phosphoprotein</keyword>
<dbReference type="InterPro" id="IPR001789">
    <property type="entry name" value="Sig_transdc_resp-reg_receiver"/>
</dbReference>
<dbReference type="InterPro" id="IPR011006">
    <property type="entry name" value="CheY-like_superfamily"/>
</dbReference>
<dbReference type="RefSeq" id="WP_183602112.1">
    <property type="nucleotide sequence ID" value="NZ_JACHXK010000010.1"/>
</dbReference>
<dbReference type="InterPro" id="IPR018060">
    <property type="entry name" value="HTH_AraC"/>
</dbReference>
<dbReference type="SMART" id="SM00448">
    <property type="entry name" value="REC"/>
    <property type="match status" value="1"/>
</dbReference>
<feature type="modified residue" description="4-aspartylphosphate" evidence="4">
    <location>
        <position position="58"/>
    </location>
</feature>
<evidence type="ECO:0000259" key="6">
    <source>
        <dbReference type="PROSITE" id="PS50110"/>
    </source>
</evidence>
<reference evidence="7 8" key="1">
    <citation type="submission" date="2020-08" db="EMBL/GenBank/DDBJ databases">
        <title>Genomic Encyclopedia of Type Strains, Phase III (KMG-III): the genomes of soil and plant-associated and newly described type strains.</title>
        <authorList>
            <person name="Whitman W."/>
        </authorList>
    </citation>
    <scope>NUCLEOTIDE SEQUENCE [LARGE SCALE GENOMIC DNA]</scope>
    <source>
        <strain evidence="7 8">CECT 5862</strain>
    </source>
</reference>
<dbReference type="PROSITE" id="PS00041">
    <property type="entry name" value="HTH_ARAC_FAMILY_1"/>
    <property type="match status" value="1"/>
</dbReference>
<dbReference type="GO" id="GO:0003700">
    <property type="term" value="F:DNA-binding transcription factor activity"/>
    <property type="evidence" value="ECO:0007669"/>
    <property type="project" value="InterPro"/>
</dbReference>
<feature type="domain" description="Response regulatory" evidence="6">
    <location>
        <begin position="6"/>
        <end position="121"/>
    </location>
</feature>
<gene>
    <name evidence="7" type="ORF">FHS18_004222</name>
</gene>
<dbReference type="Proteomes" id="UP000570361">
    <property type="component" value="Unassembled WGS sequence"/>
</dbReference>
<dbReference type="PRINTS" id="PR00032">
    <property type="entry name" value="HTHARAC"/>
</dbReference>
<keyword evidence="2" id="KW-0238">DNA-binding</keyword>
<proteinExistence type="predicted"/>
<dbReference type="SUPFAM" id="SSF46689">
    <property type="entry name" value="Homeodomain-like"/>
    <property type="match status" value="2"/>
</dbReference>
<evidence type="ECO:0000256" key="2">
    <source>
        <dbReference type="ARBA" id="ARBA00023125"/>
    </source>
</evidence>
<accession>A0A7W5B0G4</accession>
<organism evidence="7 8">
    <name type="scientific">Paenibacillus phyllosphaerae</name>
    <dbReference type="NCBI Taxonomy" id="274593"/>
    <lineage>
        <taxon>Bacteria</taxon>
        <taxon>Bacillati</taxon>
        <taxon>Bacillota</taxon>
        <taxon>Bacilli</taxon>
        <taxon>Bacillales</taxon>
        <taxon>Paenibacillaceae</taxon>
        <taxon>Paenibacillus</taxon>
    </lineage>
</organism>
<evidence type="ECO:0000256" key="3">
    <source>
        <dbReference type="ARBA" id="ARBA00023163"/>
    </source>
</evidence>
<dbReference type="PANTHER" id="PTHR43280">
    <property type="entry name" value="ARAC-FAMILY TRANSCRIPTIONAL REGULATOR"/>
    <property type="match status" value="1"/>
</dbReference>
<sequence>MKERFSMVVIDDIPAVVHGIANNMAWTEHGIKVVGTASNGLDGLHLIKEVRPDIIITDIRMPKLSGIEMIQQANQSGAKLIFISGYSDFSYAQEAVKLGGFDYIVKPFTPEQLLEVVLRAKSVLEEDSQRQRYVYDIERKLRESMPLLRQEYLNLLVRYRSHPQKVKERWDFLNVDMKDAGFIIFAVEMDNYYAGDTNAAINDVEVQRFALQNILEETLLAATKAVVFRDGINRFVCISNDHEGLDTLQLAEQCRENIARYSRATVSIGVGKTVEHIHDLPISYQQAVHALSYNFYSGGNSVFAYPLYEGEQTVTMTISSEKEKELIYILRSGATDRITSVIDEIFGEWNHIQPLPTPEKVRVYCMELMVTVRNAMNEELDVEDNRILEHRMEEMTYHSASITVLKSIATEICHLYCSHTKSKQKATANAVISQSIAYIRENLHKNETVDDYAKQVHLSTSYYSNLFKKVTGQSVLQFVVTERMEKAKLLILQGLPLQEVAELVGYDERSYFSDVFKRRTGFTPTEFRKQYQP</sequence>
<dbReference type="PROSITE" id="PS50110">
    <property type="entry name" value="RESPONSE_REGULATORY"/>
    <property type="match status" value="1"/>
</dbReference>
<dbReference type="Gene3D" id="3.40.50.2300">
    <property type="match status" value="1"/>
</dbReference>
<dbReference type="Pfam" id="PF00072">
    <property type="entry name" value="Response_reg"/>
    <property type="match status" value="1"/>
</dbReference>
<dbReference type="InterPro" id="IPR020449">
    <property type="entry name" value="Tscrpt_reg_AraC-type_HTH"/>
</dbReference>
<dbReference type="AlphaFoldDB" id="A0A7W5B0G4"/>
<keyword evidence="1" id="KW-0805">Transcription regulation</keyword>
<dbReference type="Pfam" id="PF12833">
    <property type="entry name" value="HTH_18"/>
    <property type="match status" value="1"/>
</dbReference>
<dbReference type="Gene3D" id="1.10.10.60">
    <property type="entry name" value="Homeodomain-like"/>
    <property type="match status" value="2"/>
</dbReference>
<feature type="domain" description="HTH araC/xylS-type" evidence="5">
    <location>
        <begin position="433"/>
        <end position="530"/>
    </location>
</feature>
<dbReference type="CDD" id="cd17536">
    <property type="entry name" value="REC_YesN-like"/>
    <property type="match status" value="1"/>
</dbReference>
<dbReference type="PANTHER" id="PTHR43280:SF2">
    <property type="entry name" value="HTH-TYPE TRANSCRIPTIONAL REGULATOR EXSA"/>
    <property type="match status" value="1"/>
</dbReference>
<dbReference type="SMART" id="SM00342">
    <property type="entry name" value="HTH_ARAC"/>
    <property type="match status" value="1"/>
</dbReference>
<dbReference type="InterPro" id="IPR009057">
    <property type="entry name" value="Homeodomain-like_sf"/>
</dbReference>
<dbReference type="PROSITE" id="PS01124">
    <property type="entry name" value="HTH_ARAC_FAMILY_2"/>
    <property type="match status" value="1"/>
</dbReference>
<dbReference type="GO" id="GO:0043565">
    <property type="term" value="F:sequence-specific DNA binding"/>
    <property type="evidence" value="ECO:0007669"/>
    <property type="project" value="InterPro"/>
</dbReference>
<evidence type="ECO:0000313" key="7">
    <source>
        <dbReference type="EMBL" id="MBB3112144.1"/>
    </source>
</evidence>
<dbReference type="GO" id="GO:0000160">
    <property type="term" value="P:phosphorelay signal transduction system"/>
    <property type="evidence" value="ECO:0007669"/>
    <property type="project" value="InterPro"/>
</dbReference>
<dbReference type="EMBL" id="JACHXK010000010">
    <property type="protein sequence ID" value="MBB3112144.1"/>
    <property type="molecule type" value="Genomic_DNA"/>
</dbReference>
<evidence type="ECO:0000256" key="1">
    <source>
        <dbReference type="ARBA" id="ARBA00023015"/>
    </source>
</evidence>
<evidence type="ECO:0000313" key="8">
    <source>
        <dbReference type="Proteomes" id="UP000570361"/>
    </source>
</evidence>
<dbReference type="InterPro" id="IPR041522">
    <property type="entry name" value="CdaR_GGDEF"/>
</dbReference>
<comment type="caution">
    <text evidence="7">The sequence shown here is derived from an EMBL/GenBank/DDBJ whole genome shotgun (WGS) entry which is preliminary data.</text>
</comment>
<protein>
    <submittedName>
        <fullName evidence="7">Two-component system response regulator YesN</fullName>
    </submittedName>
</protein>
<keyword evidence="8" id="KW-1185">Reference proteome</keyword>